<keyword evidence="3" id="KW-1185">Reference proteome</keyword>
<sequence length="184" mass="18823">MRRAGILLVAAGIVVLTAIPTGSLSATQADRGVTGTVASDASAYVGVEMRLERERPSPGNASVRANGSRPAANGTRVASDVRNGTPAANGAVGRSGESLPAAAPTARTLFVTVTNRVPDLGGFVAVVSVEGTRDGDVRTVSDRVVVDDEATATLTPVACDDRVRVVVQSEDVRIAFTRPVPCEA</sequence>
<dbReference type="AlphaFoldDB" id="A0A1I6FVB3"/>
<dbReference type="EMBL" id="FOYT01000001">
    <property type="protein sequence ID" value="SFR33826.1"/>
    <property type="molecule type" value="Genomic_DNA"/>
</dbReference>
<evidence type="ECO:0000313" key="3">
    <source>
        <dbReference type="Proteomes" id="UP000198531"/>
    </source>
</evidence>
<feature type="region of interest" description="Disordered" evidence="1">
    <location>
        <begin position="52"/>
        <end position="99"/>
    </location>
</feature>
<name>A0A1I6FVB3_9EURY</name>
<protein>
    <submittedName>
        <fullName evidence="2">Uncharacterized protein</fullName>
    </submittedName>
</protein>
<reference evidence="3" key="1">
    <citation type="submission" date="2016-10" db="EMBL/GenBank/DDBJ databases">
        <authorList>
            <person name="Varghese N."/>
            <person name="Submissions S."/>
        </authorList>
    </citation>
    <scope>NUCLEOTIDE SEQUENCE [LARGE SCALE GENOMIC DNA]</scope>
    <source>
        <strain evidence="3">CGMCC 1.7736</strain>
    </source>
</reference>
<gene>
    <name evidence="2" type="ORF">SAMN04487947_0066</name>
</gene>
<evidence type="ECO:0000313" key="2">
    <source>
        <dbReference type="EMBL" id="SFR33826.1"/>
    </source>
</evidence>
<organism evidence="2 3">
    <name type="scientific">Halogeometricum rufum</name>
    <dbReference type="NCBI Taxonomy" id="553469"/>
    <lineage>
        <taxon>Archaea</taxon>
        <taxon>Methanobacteriati</taxon>
        <taxon>Methanobacteriota</taxon>
        <taxon>Stenosarchaea group</taxon>
        <taxon>Halobacteria</taxon>
        <taxon>Halobacteriales</taxon>
        <taxon>Haloferacaceae</taxon>
        <taxon>Halogeometricum</taxon>
    </lineage>
</organism>
<proteinExistence type="predicted"/>
<accession>A0A1I6FVB3</accession>
<dbReference type="Proteomes" id="UP000198531">
    <property type="component" value="Unassembled WGS sequence"/>
</dbReference>
<dbReference type="RefSeq" id="WP_089803764.1">
    <property type="nucleotide sequence ID" value="NZ_FOYT01000001.1"/>
</dbReference>
<evidence type="ECO:0000256" key="1">
    <source>
        <dbReference type="SAM" id="MobiDB-lite"/>
    </source>
</evidence>